<keyword evidence="1" id="KW-0472">Membrane</keyword>
<gene>
    <name evidence="2" type="ORF">SAMN05444272_1132</name>
</gene>
<protein>
    <submittedName>
        <fullName evidence="2">Uncharacterized protein</fullName>
    </submittedName>
</protein>
<dbReference type="AlphaFoldDB" id="A0A1M7CDE8"/>
<evidence type="ECO:0000313" key="2">
    <source>
        <dbReference type="EMBL" id="SHL65166.1"/>
    </source>
</evidence>
<feature type="transmembrane region" description="Helical" evidence="1">
    <location>
        <begin position="43"/>
        <end position="64"/>
    </location>
</feature>
<accession>A0A1M7CDE8</accession>
<reference evidence="2 3" key="1">
    <citation type="submission" date="2016-11" db="EMBL/GenBank/DDBJ databases">
        <authorList>
            <person name="Jaros S."/>
            <person name="Januszkiewicz K."/>
            <person name="Wedrychowicz H."/>
        </authorList>
    </citation>
    <scope>NUCLEOTIDE SEQUENCE [LARGE SCALE GENOMIC DNA]</scope>
    <source>
        <strain evidence="2 3">DSM 22153</strain>
    </source>
</reference>
<evidence type="ECO:0000256" key="1">
    <source>
        <dbReference type="SAM" id="Phobius"/>
    </source>
</evidence>
<feature type="transmembrane region" description="Helical" evidence="1">
    <location>
        <begin position="7"/>
        <end position="23"/>
    </location>
</feature>
<keyword evidence="1" id="KW-1133">Transmembrane helix</keyword>
<dbReference type="RefSeq" id="WP_073011018.1">
    <property type="nucleotide sequence ID" value="NZ_FRBW01000001.1"/>
</dbReference>
<evidence type="ECO:0000313" key="3">
    <source>
        <dbReference type="Proteomes" id="UP000186002"/>
    </source>
</evidence>
<organism evidence="2 3">
    <name type="scientific">Roseibium suaedae</name>
    <dbReference type="NCBI Taxonomy" id="735517"/>
    <lineage>
        <taxon>Bacteria</taxon>
        <taxon>Pseudomonadati</taxon>
        <taxon>Pseudomonadota</taxon>
        <taxon>Alphaproteobacteria</taxon>
        <taxon>Hyphomicrobiales</taxon>
        <taxon>Stappiaceae</taxon>
        <taxon>Roseibium</taxon>
    </lineage>
</organism>
<name>A0A1M7CDE8_9HYPH</name>
<proteinExistence type="predicted"/>
<dbReference type="OrthoDB" id="7867385at2"/>
<dbReference type="STRING" id="735517.SAMN05444272_1132"/>
<dbReference type="Proteomes" id="UP000186002">
    <property type="component" value="Unassembled WGS sequence"/>
</dbReference>
<dbReference type="EMBL" id="FRBW01000001">
    <property type="protein sequence ID" value="SHL65166.1"/>
    <property type="molecule type" value="Genomic_DNA"/>
</dbReference>
<keyword evidence="1" id="KW-0812">Transmembrane</keyword>
<sequence>MEGWKTLVFNGAIGLLVIVKELVTYTSGFDWSAILPHQTAEMVILGLGIANIVLRHVTVGPAGWRKSAKP</sequence>
<keyword evidence="3" id="KW-1185">Reference proteome</keyword>